<dbReference type="AlphaFoldDB" id="A0ABD3T4L7"/>
<evidence type="ECO:0000313" key="2">
    <source>
        <dbReference type="EMBL" id="KAL3831859.1"/>
    </source>
</evidence>
<accession>A0ABD3T4L7</accession>
<comment type="caution">
    <text evidence="2">The sequence shown here is derived from an EMBL/GenBank/DDBJ whole genome shotgun (WGS) entry which is preliminary data.</text>
</comment>
<proteinExistence type="predicted"/>
<keyword evidence="1" id="KW-0732">Signal</keyword>
<gene>
    <name evidence="2" type="ORF">ACJMK2_023556</name>
</gene>
<reference evidence="2 3" key="1">
    <citation type="submission" date="2024-11" db="EMBL/GenBank/DDBJ databases">
        <title>Chromosome-level genome assembly of the freshwater bivalve Anodonta woodiana.</title>
        <authorList>
            <person name="Chen X."/>
        </authorList>
    </citation>
    <scope>NUCLEOTIDE SEQUENCE [LARGE SCALE GENOMIC DNA]</scope>
    <source>
        <strain evidence="2">MN2024</strain>
        <tissue evidence="2">Gills</tissue>
    </source>
</reference>
<dbReference type="Proteomes" id="UP001634394">
    <property type="component" value="Unassembled WGS sequence"/>
</dbReference>
<keyword evidence="3" id="KW-1185">Reference proteome</keyword>
<feature type="signal peptide" evidence="1">
    <location>
        <begin position="1"/>
        <end position="20"/>
    </location>
</feature>
<dbReference type="EMBL" id="JBJQND010000019">
    <property type="protein sequence ID" value="KAL3831859.1"/>
    <property type="molecule type" value="Genomic_DNA"/>
</dbReference>
<evidence type="ECO:0000313" key="3">
    <source>
        <dbReference type="Proteomes" id="UP001634394"/>
    </source>
</evidence>
<evidence type="ECO:0000256" key="1">
    <source>
        <dbReference type="SAM" id="SignalP"/>
    </source>
</evidence>
<protein>
    <submittedName>
        <fullName evidence="2">Uncharacterized protein</fullName>
    </submittedName>
</protein>
<feature type="chain" id="PRO_5044889243" evidence="1">
    <location>
        <begin position="21"/>
        <end position="194"/>
    </location>
</feature>
<organism evidence="2 3">
    <name type="scientific">Sinanodonta woodiana</name>
    <name type="common">Chinese pond mussel</name>
    <name type="synonym">Anodonta woodiana</name>
    <dbReference type="NCBI Taxonomy" id="1069815"/>
    <lineage>
        <taxon>Eukaryota</taxon>
        <taxon>Metazoa</taxon>
        <taxon>Spiralia</taxon>
        <taxon>Lophotrochozoa</taxon>
        <taxon>Mollusca</taxon>
        <taxon>Bivalvia</taxon>
        <taxon>Autobranchia</taxon>
        <taxon>Heteroconchia</taxon>
        <taxon>Palaeoheterodonta</taxon>
        <taxon>Unionida</taxon>
        <taxon>Unionoidea</taxon>
        <taxon>Unionidae</taxon>
        <taxon>Unioninae</taxon>
        <taxon>Sinanodonta</taxon>
    </lineage>
</organism>
<sequence>MHHLIFPTIVTLVVVTTAAADPYQRDRVIPNLPVVGVPGLGFQDAPVNVIQQQGGNLPVHGGSGLSDPFVGPGSRLDIVGGSHVGPHRPIIPGKNPIVHPKNPIIHPQKPIIPPKPIVHPKKPIIHPKKPIVHPTKPIIDPFKSVGPLDVRGVQPGLHIDPFGQGKIVPGFDHIGVGPVDPRFRKPSPGFPQAY</sequence>
<name>A0ABD3T4L7_SINWO</name>